<dbReference type="Gene3D" id="3.40.50.720">
    <property type="entry name" value="NAD(P)-binding Rossmann-like Domain"/>
    <property type="match status" value="1"/>
</dbReference>
<dbReference type="PANTHER" id="PTHR43574">
    <property type="entry name" value="EPIMERASE-RELATED"/>
    <property type="match status" value="1"/>
</dbReference>
<keyword evidence="1" id="KW-0520">NAD</keyword>
<feature type="domain" description="NAD-dependent epimerase/dehydratase" evidence="2">
    <location>
        <begin position="3"/>
        <end position="239"/>
    </location>
</feature>
<dbReference type="Pfam" id="PF01370">
    <property type="entry name" value="Epimerase"/>
    <property type="match status" value="1"/>
</dbReference>
<reference evidence="4" key="1">
    <citation type="journal article" date="2019" name="Int. J. Syst. Evol. Microbiol.">
        <title>The Global Catalogue of Microorganisms (GCM) 10K type strain sequencing project: providing services to taxonomists for standard genome sequencing and annotation.</title>
        <authorList>
            <consortium name="The Broad Institute Genomics Platform"/>
            <consortium name="The Broad Institute Genome Sequencing Center for Infectious Disease"/>
            <person name="Wu L."/>
            <person name="Ma J."/>
        </authorList>
    </citation>
    <scope>NUCLEOTIDE SEQUENCE [LARGE SCALE GENOMIC DNA]</scope>
    <source>
        <strain evidence="4">CECT 8472</strain>
    </source>
</reference>
<keyword evidence="4" id="KW-1185">Reference proteome</keyword>
<evidence type="ECO:0000313" key="4">
    <source>
        <dbReference type="Proteomes" id="UP001595799"/>
    </source>
</evidence>
<accession>A0ABV8UHQ1</accession>
<dbReference type="PRINTS" id="PR01713">
    <property type="entry name" value="NUCEPIMERASE"/>
</dbReference>
<evidence type="ECO:0000313" key="3">
    <source>
        <dbReference type="EMBL" id="MFC4350735.1"/>
    </source>
</evidence>
<protein>
    <submittedName>
        <fullName evidence="3">NAD-dependent epimerase/dehydratase family protein</fullName>
    </submittedName>
</protein>
<evidence type="ECO:0000256" key="1">
    <source>
        <dbReference type="ARBA" id="ARBA00023027"/>
    </source>
</evidence>
<evidence type="ECO:0000259" key="2">
    <source>
        <dbReference type="Pfam" id="PF01370"/>
    </source>
</evidence>
<name>A0ABV8UHQ1_9PROT</name>
<proteinExistence type="predicted"/>
<dbReference type="SUPFAM" id="SSF51735">
    <property type="entry name" value="NAD(P)-binding Rossmann-fold domains"/>
    <property type="match status" value="1"/>
</dbReference>
<sequence>MTVILTGCAGFIGNAVALDLMDRGYQVLGIDNLNDYYAPQLKQDRLARLDGRSGFTFLQADISDRDAILALLDSHPGTRWLVHLAAQAGVRYSLQNPYAYAQSNLMGQVVMQELARHLPKLEHFVYASSSSVYGLDAELPFSEEQAADRPVSLYAATKRADEMMAHSYAHLYRIPCTGLRFFTVYGPWGRPDMAPWLFTDAILRGQPIKLFNNGQARRDFTYIDDIVAGVSAAMTRPPADGGAKAPPHALYNLGNNRPTELMDFIAEIERITGRKATLDPQPAQPGDMEATFADIERARRDLGFAPRTDLSRGLEHHIAWFRDYYGL</sequence>
<dbReference type="RefSeq" id="WP_382421080.1">
    <property type="nucleotide sequence ID" value="NZ_JBHSCW010000002.1"/>
</dbReference>
<gene>
    <name evidence="3" type="ORF">ACFOW6_04170</name>
</gene>
<dbReference type="InterPro" id="IPR001509">
    <property type="entry name" value="Epimerase_deHydtase"/>
</dbReference>
<dbReference type="Proteomes" id="UP001595799">
    <property type="component" value="Unassembled WGS sequence"/>
</dbReference>
<dbReference type="EMBL" id="JBHSCW010000002">
    <property type="protein sequence ID" value="MFC4350735.1"/>
    <property type="molecule type" value="Genomic_DNA"/>
</dbReference>
<dbReference type="InterPro" id="IPR036291">
    <property type="entry name" value="NAD(P)-bd_dom_sf"/>
</dbReference>
<comment type="caution">
    <text evidence="3">The sequence shown here is derived from an EMBL/GenBank/DDBJ whole genome shotgun (WGS) entry which is preliminary data.</text>
</comment>
<organism evidence="3 4">
    <name type="scientific">Fodinicurvata halophila</name>
    <dbReference type="NCBI Taxonomy" id="1419723"/>
    <lineage>
        <taxon>Bacteria</taxon>
        <taxon>Pseudomonadati</taxon>
        <taxon>Pseudomonadota</taxon>
        <taxon>Alphaproteobacteria</taxon>
        <taxon>Rhodospirillales</taxon>
        <taxon>Rhodovibrionaceae</taxon>
        <taxon>Fodinicurvata</taxon>
    </lineage>
</organism>